<proteinExistence type="predicted"/>
<organism evidence="13 14">
    <name type="scientific">Biformimicrobium ophioploci</name>
    <dbReference type="NCBI Taxonomy" id="3036711"/>
    <lineage>
        <taxon>Bacteria</taxon>
        <taxon>Pseudomonadati</taxon>
        <taxon>Pseudomonadota</taxon>
        <taxon>Gammaproteobacteria</taxon>
        <taxon>Cellvibrionales</taxon>
        <taxon>Microbulbiferaceae</taxon>
        <taxon>Biformimicrobium</taxon>
    </lineage>
</organism>
<keyword evidence="6" id="KW-0408">Iron</keyword>
<accession>A0ABQ6M0D0</accession>
<keyword evidence="5" id="KW-0812">Transmembrane</keyword>
<dbReference type="Gene3D" id="2.170.130.10">
    <property type="entry name" value="TonB-dependent receptor, plug domain"/>
    <property type="match status" value="1"/>
</dbReference>
<feature type="domain" description="TonB-dependent receptor-like beta-barrel" evidence="12">
    <location>
        <begin position="255"/>
        <end position="680"/>
    </location>
</feature>
<dbReference type="InterPro" id="IPR037066">
    <property type="entry name" value="Plug_dom_sf"/>
</dbReference>
<evidence type="ECO:0000313" key="14">
    <source>
        <dbReference type="Proteomes" id="UP001224392"/>
    </source>
</evidence>
<dbReference type="InterPro" id="IPR039426">
    <property type="entry name" value="TonB-dep_rcpt-like"/>
</dbReference>
<dbReference type="EMBL" id="BSYJ01000004">
    <property type="protein sequence ID" value="GMG87810.1"/>
    <property type="molecule type" value="Genomic_DNA"/>
</dbReference>
<dbReference type="Gene3D" id="2.40.170.20">
    <property type="entry name" value="TonB-dependent receptor, beta-barrel domain"/>
    <property type="match status" value="1"/>
</dbReference>
<feature type="chain" id="PRO_5046462637" description="TonB-dependent receptor-like beta-barrel domain-containing protein" evidence="11">
    <location>
        <begin position="27"/>
        <end position="710"/>
    </location>
</feature>
<reference evidence="13 14" key="1">
    <citation type="submission" date="2023-04" db="EMBL/GenBank/DDBJ databases">
        <title>Marinobulbifer ophiurae gen. nov., sp. Nov., isolate from tissue of brittle star Ophioplocus japonicus.</title>
        <authorList>
            <person name="Kawano K."/>
            <person name="Sawayama S."/>
            <person name="Nakagawa S."/>
        </authorList>
    </citation>
    <scope>NUCLEOTIDE SEQUENCE [LARGE SCALE GENOMIC DNA]</scope>
    <source>
        <strain evidence="13 14">NKW57</strain>
    </source>
</reference>
<evidence type="ECO:0000259" key="12">
    <source>
        <dbReference type="Pfam" id="PF00593"/>
    </source>
</evidence>
<keyword evidence="10" id="KW-0998">Cell outer membrane</keyword>
<keyword evidence="8" id="KW-0798">TonB box</keyword>
<evidence type="ECO:0000256" key="9">
    <source>
        <dbReference type="ARBA" id="ARBA00023136"/>
    </source>
</evidence>
<comment type="caution">
    <text evidence="13">The sequence shown here is derived from an EMBL/GenBank/DDBJ whole genome shotgun (WGS) entry which is preliminary data.</text>
</comment>
<evidence type="ECO:0000256" key="7">
    <source>
        <dbReference type="ARBA" id="ARBA00023065"/>
    </source>
</evidence>
<feature type="signal peptide" evidence="11">
    <location>
        <begin position="1"/>
        <end position="26"/>
    </location>
</feature>
<dbReference type="PANTHER" id="PTHR32552:SF81">
    <property type="entry name" value="TONB-DEPENDENT OUTER MEMBRANE RECEPTOR"/>
    <property type="match status" value="1"/>
</dbReference>
<evidence type="ECO:0000256" key="10">
    <source>
        <dbReference type="ARBA" id="ARBA00023237"/>
    </source>
</evidence>
<evidence type="ECO:0000256" key="3">
    <source>
        <dbReference type="ARBA" id="ARBA00022452"/>
    </source>
</evidence>
<keyword evidence="11" id="KW-0732">Signal</keyword>
<name>A0ABQ6M0D0_9GAMM</name>
<sequence>MSDKFFSALQGTIFLSLGMASGLSLADEEAADPQDSPEVTQLEALPAQVQTLADLARMLPGAAWQWRDFSGESSGTGLSLRGAGATSGVPIVFAGVRLPVTVSLEDVEAAALMNGAQGVTLGAGATAGALRLSPAEPQLGETLGLLQGHVSQQSVAFEGGENHQVTGVINLPVGEQFAVRFATGNGKRRGVTDYTGLYEVNRFNEPALLEPRRRLESAAVIAPSEGPDEAGVDFARLGMLWQPSNQLRSTFFYHAESGLADARSYSTPGSSGAQPEVRVREEASRDLDLASFDIEWQLQGGVLSACTGWLNTRSASLDDSTGLFATGQQLAPGWPRPLVLETRRGAAMSLVQDIGFESAASEGLAYRLGVRYERQRADYESALSLPGYAQWLQAGGDGVPLQELPGSLLPSTLKPESRDISVAAALDWAPAERWRFGAGARLVDTRVTAEFSALDARRILFEADAVYEAANKTEWFARLAQGYGPGLATRMVTLPPAPVGRRPVMSQASGILGGRAVSLQEWSDTLELGTEGGITLPAGRSYELTYRATVFATQREADFLVVEELGGGIDDLAEKVVGIDIQAGLVAGPFALTAGLMLADRDTAGEPLWAAPGQVANLGGEYRRSVFEDKSLVMTLSGYFQSGSDMPLAGGQDTGDYQLWDFGVELQAQGWEVNLFLKNLANADAITGAENGQLFRLLPRTLGVGVAYRF</sequence>
<dbReference type="PANTHER" id="PTHR32552">
    <property type="entry name" value="FERRICHROME IRON RECEPTOR-RELATED"/>
    <property type="match status" value="1"/>
</dbReference>
<protein>
    <recommendedName>
        <fullName evidence="12">TonB-dependent receptor-like beta-barrel domain-containing protein</fullName>
    </recommendedName>
</protein>
<evidence type="ECO:0000256" key="6">
    <source>
        <dbReference type="ARBA" id="ARBA00023004"/>
    </source>
</evidence>
<dbReference type="Proteomes" id="UP001224392">
    <property type="component" value="Unassembled WGS sequence"/>
</dbReference>
<evidence type="ECO:0000313" key="13">
    <source>
        <dbReference type="EMBL" id="GMG87810.1"/>
    </source>
</evidence>
<evidence type="ECO:0000256" key="11">
    <source>
        <dbReference type="SAM" id="SignalP"/>
    </source>
</evidence>
<keyword evidence="7" id="KW-0406">Ion transport</keyword>
<evidence type="ECO:0000256" key="8">
    <source>
        <dbReference type="ARBA" id="ARBA00023077"/>
    </source>
</evidence>
<dbReference type="Pfam" id="PF00593">
    <property type="entry name" value="TonB_dep_Rec_b-barrel"/>
    <property type="match status" value="1"/>
</dbReference>
<dbReference type="InterPro" id="IPR000531">
    <property type="entry name" value="Beta-barrel_TonB"/>
</dbReference>
<evidence type="ECO:0000256" key="1">
    <source>
        <dbReference type="ARBA" id="ARBA00004571"/>
    </source>
</evidence>
<comment type="subcellular location">
    <subcellularLocation>
        <location evidence="1">Cell outer membrane</location>
        <topology evidence="1">Multi-pass membrane protein</topology>
    </subcellularLocation>
</comment>
<keyword evidence="4" id="KW-0410">Iron transport</keyword>
<gene>
    <name evidence="13" type="ORF">MNKW57_21310</name>
</gene>
<evidence type="ECO:0000256" key="4">
    <source>
        <dbReference type="ARBA" id="ARBA00022496"/>
    </source>
</evidence>
<dbReference type="SUPFAM" id="SSF56935">
    <property type="entry name" value="Porins"/>
    <property type="match status" value="1"/>
</dbReference>
<evidence type="ECO:0000256" key="5">
    <source>
        <dbReference type="ARBA" id="ARBA00022692"/>
    </source>
</evidence>
<keyword evidence="3" id="KW-1134">Transmembrane beta strand</keyword>
<keyword evidence="14" id="KW-1185">Reference proteome</keyword>
<evidence type="ECO:0000256" key="2">
    <source>
        <dbReference type="ARBA" id="ARBA00022448"/>
    </source>
</evidence>
<keyword evidence="2" id="KW-0813">Transport</keyword>
<dbReference type="InterPro" id="IPR036942">
    <property type="entry name" value="Beta-barrel_TonB_sf"/>
</dbReference>
<dbReference type="RefSeq" id="WP_285764428.1">
    <property type="nucleotide sequence ID" value="NZ_BSYJ01000004.1"/>
</dbReference>
<keyword evidence="9" id="KW-0472">Membrane</keyword>